<dbReference type="InterPro" id="IPR032783">
    <property type="entry name" value="AraC_lig"/>
</dbReference>
<evidence type="ECO:0000256" key="3">
    <source>
        <dbReference type="ARBA" id="ARBA00023163"/>
    </source>
</evidence>
<comment type="caution">
    <text evidence="5">The sequence shown here is derived from an EMBL/GenBank/DDBJ whole genome shotgun (WGS) entry which is preliminary data.</text>
</comment>
<dbReference type="PANTHER" id="PTHR46796">
    <property type="entry name" value="HTH-TYPE TRANSCRIPTIONAL ACTIVATOR RHAS-RELATED"/>
    <property type="match status" value="1"/>
</dbReference>
<dbReference type="SUPFAM" id="SSF46689">
    <property type="entry name" value="Homeodomain-like"/>
    <property type="match status" value="2"/>
</dbReference>
<gene>
    <name evidence="5" type="ORF">E1269_06785</name>
</gene>
<dbReference type="PRINTS" id="PR00032">
    <property type="entry name" value="HTHARAC"/>
</dbReference>
<protein>
    <submittedName>
        <fullName evidence="5">AraC family transcriptional regulator</fullName>
    </submittedName>
</protein>
<dbReference type="Pfam" id="PF12852">
    <property type="entry name" value="Cupin_6"/>
    <property type="match status" value="1"/>
</dbReference>
<keyword evidence="3" id="KW-0804">Transcription</keyword>
<keyword evidence="2" id="KW-0238">DNA-binding</keyword>
<dbReference type="InterPro" id="IPR020449">
    <property type="entry name" value="Tscrpt_reg_AraC-type_HTH"/>
</dbReference>
<dbReference type="OrthoDB" id="241790at2"/>
<evidence type="ECO:0000256" key="1">
    <source>
        <dbReference type="ARBA" id="ARBA00023015"/>
    </source>
</evidence>
<reference evidence="5 6" key="1">
    <citation type="submission" date="2019-03" db="EMBL/GenBank/DDBJ databases">
        <title>Draft genome sequences of novel Actinobacteria.</title>
        <authorList>
            <person name="Sahin N."/>
            <person name="Ay H."/>
            <person name="Saygin H."/>
        </authorList>
    </citation>
    <scope>NUCLEOTIDE SEQUENCE [LARGE SCALE GENOMIC DNA]</scope>
    <source>
        <strain evidence="5 6">5K138</strain>
    </source>
</reference>
<evidence type="ECO:0000313" key="6">
    <source>
        <dbReference type="Proteomes" id="UP000294739"/>
    </source>
</evidence>
<dbReference type="InterPro" id="IPR018062">
    <property type="entry name" value="HTH_AraC-typ_CS"/>
</dbReference>
<keyword evidence="1" id="KW-0805">Transcription regulation</keyword>
<dbReference type="PANTHER" id="PTHR46796:SF13">
    <property type="entry name" value="HTH-TYPE TRANSCRIPTIONAL ACTIVATOR RHAS"/>
    <property type="match status" value="1"/>
</dbReference>
<proteinExistence type="predicted"/>
<feature type="domain" description="HTH araC/xylS-type" evidence="4">
    <location>
        <begin position="211"/>
        <end position="309"/>
    </location>
</feature>
<sequence length="314" mass="33673">MDPLTALLDAPRARGAFLLRVTMTPPWAVRVQDEAPLSVVAVTAGSTWFVPDDGDPVRLLAGDLLLIARPDPYLFADAVARPPQAVINSDGRCETPAGTNLELPTYHGVRTWGNAPMGCDAMLVGTYPSVSEVGSRLLRALPPTLLMRAADHRSGLIEVLADEINGEGIGQASLLDRLLDGLTVAAIRHWANFSAADPPGWLRAGTDPIVGAALDLMHDQPAQPWTVASLAQRVGMSRAGFSRRFVASVGEPPMAYLTSWRLALAADRLRQDSVPVFRVAAEVGYTSPFTFSTAFKRHYGVSPLTYRQQGAVPA</sequence>
<dbReference type="RefSeq" id="WP_131892687.1">
    <property type="nucleotide sequence ID" value="NZ_SMKZ01000006.1"/>
</dbReference>
<dbReference type="InterPro" id="IPR018060">
    <property type="entry name" value="HTH_AraC"/>
</dbReference>
<dbReference type="GO" id="GO:0003700">
    <property type="term" value="F:DNA-binding transcription factor activity"/>
    <property type="evidence" value="ECO:0007669"/>
    <property type="project" value="InterPro"/>
</dbReference>
<dbReference type="AlphaFoldDB" id="A0A4R5DM20"/>
<evidence type="ECO:0000256" key="2">
    <source>
        <dbReference type="ARBA" id="ARBA00023125"/>
    </source>
</evidence>
<dbReference type="Gene3D" id="1.10.10.60">
    <property type="entry name" value="Homeodomain-like"/>
    <property type="match status" value="2"/>
</dbReference>
<organism evidence="5 6">
    <name type="scientific">Jiangella asiatica</name>
    <dbReference type="NCBI Taxonomy" id="2530372"/>
    <lineage>
        <taxon>Bacteria</taxon>
        <taxon>Bacillati</taxon>
        <taxon>Actinomycetota</taxon>
        <taxon>Actinomycetes</taxon>
        <taxon>Jiangellales</taxon>
        <taxon>Jiangellaceae</taxon>
        <taxon>Jiangella</taxon>
    </lineage>
</organism>
<dbReference type="SMART" id="SM00342">
    <property type="entry name" value="HTH_ARAC"/>
    <property type="match status" value="1"/>
</dbReference>
<dbReference type="InParanoid" id="A0A4R5DM20"/>
<dbReference type="InterPro" id="IPR009057">
    <property type="entry name" value="Homeodomain-like_sf"/>
</dbReference>
<evidence type="ECO:0000259" key="4">
    <source>
        <dbReference type="PROSITE" id="PS01124"/>
    </source>
</evidence>
<dbReference type="PROSITE" id="PS01124">
    <property type="entry name" value="HTH_ARAC_FAMILY_2"/>
    <property type="match status" value="1"/>
</dbReference>
<accession>A0A4R5DM20</accession>
<dbReference type="InterPro" id="IPR050204">
    <property type="entry name" value="AraC_XylS_family_regulators"/>
</dbReference>
<keyword evidence="6" id="KW-1185">Reference proteome</keyword>
<evidence type="ECO:0000313" key="5">
    <source>
        <dbReference type="EMBL" id="TDE13090.1"/>
    </source>
</evidence>
<dbReference type="EMBL" id="SMKZ01000006">
    <property type="protein sequence ID" value="TDE13090.1"/>
    <property type="molecule type" value="Genomic_DNA"/>
</dbReference>
<dbReference type="GO" id="GO:0043565">
    <property type="term" value="F:sequence-specific DNA binding"/>
    <property type="evidence" value="ECO:0007669"/>
    <property type="project" value="InterPro"/>
</dbReference>
<dbReference type="Pfam" id="PF12833">
    <property type="entry name" value="HTH_18"/>
    <property type="match status" value="1"/>
</dbReference>
<name>A0A4R5DM20_9ACTN</name>
<dbReference type="PROSITE" id="PS00041">
    <property type="entry name" value="HTH_ARAC_FAMILY_1"/>
    <property type="match status" value="1"/>
</dbReference>
<dbReference type="Proteomes" id="UP000294739">
    <property type="component" value="Unassembled WGS sequence"/>
</dbReference>